<dbReference type="OrthoDB" id="194443at2759"/>
<accession>U6MDN5</accession>
<keyword evidence="10" id="KW-1185">Reference proteome</keyword>
<comment type="catalytic activity">
    <reaction evidence="3">
        <text>a 5'-end (N(2),N(7)-dimethyl 5'-triphosphoguanosine)-ribonucleoside in snoRNA + S-adenosyl-L-methionine = a 5'-end (N(2),N(2),N(7)-trimethyl 5'-triphosphoguanosine)-ribonucleoside in snoRNA + S-adenosyl-L-homocysteine + H(+)</text>
        <dbReference type="Rhea" id="RHEA:78507"/>
        <dbReference type="Rhea" id="RHEA-COMP:19088"/>
        <dbReference type="Rhea" id="RHEA-COMP:19090"/>
        <dbReference type="ChEBI" id="CHEBI:15378"/>
        <dbReference type="ChEBI" id="CHEBI:57856"/>
        <dbReference type="ChEBI" id="CHEBI:59789"/>
        <dbReference type="ChEBI" id="CHEBI:167623"/>
        <dbReference type="ChEBI" id="CHEBI:172880"/>
    </reaction>
    <physiologicalReaction direction="left-to-right" evidence="3">
        <dbReference type="Rhea" id="RHEA:78508"/>
    </physiologicalReaction>
</comment>
<feature type="region of interest" description="Disordered" evidence="8">
    <location>
        <begin position="748"/>
        <end position="769"/>
    </location>
</feature>
<dbReference type="Gene3D" id="3.40.50.150">
    <property type="entry name" value="Vaccinia Virus protein VP39"/>
    <property type="match status" value="1"/>
</dbReference>
<evidence type="ECO:0000256" key="1">
    <source>
        <dbReference type="ARBA" id="ARBA00018517"/>
    </source>
</evidence>
<feature type="compositionally biased region" description="Polar residues" evidence="8">
    <location>
        <begin position="532"/>
        <end position="544"/>
    </location>
</feature>
<dbReference type="InterPro" id="IPR029063">
    <property type="entry name" value="SAM-dependent_MTases_sf"/>
</dbReference>
<dbReference type="SUPFAM" id="SSF53335">
    <property type="entry name" value="S-adenosyl-L-methionine-dependent methyltransferases"/>
    <property type="match status" value="1"/>
</dbReference>
<evidence type="ECO:0000256" key="8">
    <source>
        <dbReference type="SAM" id="MobiDB-lite"/>
    </source>
</evidence>
<evidence type="ECO:0000256" key="5">
    <source>
        <dbReference type="ARBA" id="ARBA00048763"/>
    </source>
</evidence>
<sequence length="890" mass="98217">MGERSALRAQDLLSAEVWAYTPPQGTAGVFTGKRQHVRDKQVQRKIRRLELFSRFDEGIQLDEEMWWSATPEQLAAGGNSIAFARSCGFVLACEIDPSRAELAKANAGVYGPLVTSRLDFIIGDFATLTSRQLRRGALDVDFSHALRLAQRVAPRVAAFLPRSVSLLQLLRAAALFTLRSPTLGYTAGCPRSSCNGRATAAAEDLPRYSHGEAVSAALHEAHRVQVELALCRSRREAGSYAFDALRTCNDLERLSAGLCKVVSRATPTGKQCSAGSAQEEEDEPHPKRRMIAVSMSEGQLHDNALRCTAHERRWEASEAAEEEERLLGSESELDACGSLQKLVAECRKVYAQIDDSPRDWRWHPVELLWAATPLTKGFIRDPFRRLNRRLHAAREQRERLGSQKEAEKPLFETPPLLAELQASPAPCVCRQIACWRWRAVGVTAFFGNFEKKQCDANEGDPVAVNDPQWLGFPSCSHRPVICHEQRGSQHDCEGQGSLSEKKRLRKEVKFVFKALLQDALQLAGMESPDSLLKTNMQHPASTPGVQREKASIQSGSTRSESTSDQEDTGRDSNKNEDTTLPDEAATQASAQLMASSIACFARQTFAYLSSSSERLCNCFYSNADADQHGIQGKRQFLDGVASTSEADSKSCAQPSTEVAREELKAFADRLVSATTKRVVKARNALFSRRRSCIREEDAGLMAEPCNSLRATRRWKSFLRNECEKVVHCYLAAASGCSATLRVALPQPVAKNDREKNRRGSATRVSAKPLPSHNRSDFLQRIANAYMASCLLPEISQTVEKPESFNPAPAQEHAAEFSGDVSGNSCSGSKAVRDNDGEGGLPQWSPEEVLHWQFGCSMWCNSSLRVLVAQRLGPLLELGPPMGPQKDKDKE</sequence>
<gene>
    <name evidence="9" type="ORF">ENH_00005510</name>
</gene>
<dbReference type="RefSeq" id="XP_013439478.1">
    <property type="nucleotide sequence ID" value="XM_013584024.1"/>
</dbReference>
<dbReference type="Proteomes" id="UP000030754">
    <property type="component" value="Unassembled WGS sequence"/>
</dbReference>
<feature type="compositionally biased region" description="Polar residues" evidence="8">
    <location>
        <begin position="551"/>
        <end position="562"/>
    </location>
</feature>
<feature type="region of interest" description="Disordered" evidence="8">
    <location>
        <begin position="531"/>
        <end position="579"/>
    </location>
</feature>
<dbReference type="Pfam" id="PF09445">
    <property type="entry name" value="Methyltransf_15"/>
    <property type="match status" value="1"/>
</dbReference>
<dbReference type="GO" id="GO:0071164">
    <property type="term" value="F:RNA cap trimethylguanosine synthase activity"/>
    <property type="evidence" value="ECO:0007669"/>
    <property type="project" value="TreeGrafter"/>
</dbReference>
<comment type="similarity">
    <text evidence="2">Belongs to the methyltransferase superfamily. Trimethylguanosine synthase family.</text>
</comment>
<reference evidence="9" key="2">
    <citation type="submission" date="2013-10" db="EMBL/GenBank/DDBJ databases">
        <authorList>
            <person name="Aslett M."/>
        </authorList>
    </citation>
    <scope>NUCLEOTIDE SEQUENCE [LARGE SCALE GENOMIC DNA]</scope>
    <source>
        <strain evidence="9">Houghton</strain>
    </source>
</reference>
<dbReference type="PANTHER" id="PTHR14741:SF32">
    <property type="entry name" value="TRIMETHYLGUANOSINE SYNTHASE"/>
    <property type="match status" value="1"/>
</dbReference>
<proteinExistence type="inferred from homology"/>
<evidence type="ECO:0000256" key="7">
    <source>
        <dbReference type="ARBA" id="ARBA00049790"/>
    </source>
</evidence>
<evidence type="ECO:0000256" key="2">
    <source>
        <dbReference type="ARBA" id="ARBA00025783"/>
    </source>
</evidence>
<dbReference type="GeneID" id="25470742"/>
<dbReference type="AlphaFoldDB" id="U6MDN5"/>
<evidence type="ECO:0000256" key="4">
    <source>
        <dbReference type="ARBA" id="ARBA00048740"/>
    </source>
</evidence>
<evidence type="ECO:0000256" key="3">
    <source>
        <dbReference type="ARBA" id="ARBA00047418"/>
    </source>
</evidence>
<reference evidence="9" key="1">
    <citation type="submission" date="2013-10" db="EMBL/GenBank/DDBJ databases">
        <title>Genomic analysis of the causative agents of coccidiosis in chickens.</title>
        <authorList>
            <person name="Reid A.J."/>
            <person name="Blake D."/>
            <person name="Billington K."/>
            <person name="Browne H."/>
            <person name="Dunn M."/>
            <person name="Hung S."/>
            <person name="Kawahara F."/>
            <person name="Miranda-Saavedra D."/>
            <person name="Mourier T."/>
            <person name="Nagra H."/>
            <person name="Otto T.D."/>
            <person name="Rawlings N."/>
            <person name="Sanchez A."/>
            <person name="Sanders M."/>
            <person name="Subramaniam C."/>
            <person name="Tay Y."/>
            <person name="Dear P."/>
            <person name="Doerig C."/>
            <person name="Gruber A."/>
            <person name="Parkinson J."/>
            <person name="Shirley M."/>
            <person name="Wan K.L."/>
            <person name="Berriman M."/>
            <person name="Tomley F."/>
            <person name="Pain A."/>
        </authorList>
    </citation>
    <scope>NUCLEOTIDE SEQUENCE [LARGE SCALE GENOMIC DNA]</scope>
    <source>
        <strain evidence="9">Houghton</strain>
    </source>
</reference>
<dbReference type="VEuPathDB" id="ToxoDB:ENH_00005510"/>
<feature type="region of interest" description="Disordered" evidence="8">
    <location>
        <begin position="815"/>
        <end position="841"/>
    </location>
</feature>
<dbReference type="EMBL" id="HG722356">
    <property type="protein sequence ID" value="CDJ62116.1"/>
    <property type="molecule type" value="Genomic_DNA"/>
</dbReference>
<comment type="catalytic activity">
    <reaction evidence="5">
        <text>a 5'-end (N(2),N(7)-dimethyl 5'-triphosphoguanosine)-ribonucleoside in snRNA + S-adenosyl-L-methionine = a 5'-end (N(2),N(2),N(7)-trimethyl 5'-triphosphoguanosine)-ribonucleoside in snRNA + S-adenosyl-L-homocysteine + H(+)</text>
        <dbReference type="Rhea" id="RHEA:78479"/>
        <dbReference type="Rhea" id="RHEA-COMP:19087"/>
        <dbReference type="Rhea" id="RHEA-COMP:19089"/>
        <dbReference type="ChEBI" id="CHEBI:15378"/>
        <dbReference type="ChEBI" id="CHEBI:57856"/>
        <dbReference type="ChEBI" id="CHEBI:59789"/>
        <dbReference type="ChEBI" id="CHEBI:167623"/>
        <dbReference type="ChEBI" id="CHEBI:172880"/>
    </reaction>
    <physiologicalReaction direction="left-to-right" evidence="5">
        <dbReference type="Rhea" id="RHEA:78480"/>
    </physiologicalReaction>
</comment>
<comment type="catalytic activity">
    <reaction evidence="6">
        <text>a 5'-end (N(7)-methyl 5'-triphosphoguanosine)-ribonucleoside in snRNA + S-adenosyl-L-methionine = a 5'-end (N(2),N(7)-dimethyl 5'-triphosphoguanosine)-ribonucleoside in snRNA + S-adenosyl-L-homocysteine + H(+)</text>
        <dbReference type="Rhea" id="RHEA:78471"/>
        <dbReference type="Rhea" id="RHEA-COMP:19085"/>
        <dbReference type="Rhea" id="RHEA-COMP:19087"/>
        <dbReference type="ChEBI" id="CHEBI:15378"/>
        <dbReference type="ChEBI" id="CHEBI:57856"/>
        <dbReference type="ChEBI" id="CHEBI:59789"/>
        <dbReference type="ChEBI" id="CHEBI:156461"/>
        <dbReference type="ChEBI" id="CHEBI:172880"/>
    </reaction>
    <physiologicalReaction direction="left-to-right" evidence="6">
        <dbReference type="Rhea" id="RHEA:78472"/>
    </physiologicalReaction>
</comment>
<evidence type="ECO:0000313" key="10">
    <source>
        <dbReference type="Proteomes" id="UP000030754"/>
    </source>
</evidence>
<feature type="compositionally biased region" description="Basic and acidic residues" evidence="8">
    <location>
        <begin position="567"/>
        <end position="577"/>
    </location>
</feature>
<dbReference type="GO" id="GO:0005634">
    <property type="term" value="C:nucleus"/>
    <property type="evidence" value="ECO:0007669"/>
    <property type="project" value="TreeGrafter"/>
</dbReference>
<organism evidence="9 10">
    <name type="scientific">Eimeria necatrix</name>
    <dbReference type="NCBI Taxonomy" id="51315"/>
    <lineage>
        <taxon>Eukaryota</taxon>
        <taxon>Sar</taxon>
        <taxon>Alveolata</taxon>
        <taxon>Apicomplexa</taxon>
        <taxon>Conoidasida</taxon>
        <taxon>Coccidia</taxon>
        <taxon>Eucoccidiorida</taxon>
        <taxon>Eimeriorina</taxon>
        <taxon>Eimeriidae</taxon>
        <taxon>Eimeria</taxon>
    </lineage>
</organism>
<name>U6MDN5_9EIME</name>
<dbReference type="PANTHER" id="PTHR14741">
    <property type="entry name" value="S-ADENOSYLMETHIONINE-DEPENDENT METHYLTRANSFERASE RELATED"/>
    <property type="match status" value="1"/>
</dbReference>
<dbReference type="InterPro" id="IPR019012">
    <property type="entry name" value="RNA_cap_Gua-N2-MeTrfase"/>
</dbReference>
<evidence type="ECO:0000313" key="9">
    <source>
        <dbReference type="EMBL" id="CDJ62116.1"/>
    </source>
</evidence>
<evidence type="ECO:0000256" key="6">
    <source>
        <dbReference type="ARBA" id="ARBA00049075"/>
    </source>
</evidence>
<protein>
    <recommendedName>
        <fullName evidence="1">Trimethylguanosine synthase</fullName>
    </recommendedName>
    <alternativeName>
        <fullName evidence="7">Cap-specific guanine-N(2) methyltransferase</fullName>
    </alternativeName>
</protein>
<comment type="catalytic activity">
    <reaction evidence="4">
        <text>a 5'-end (N(7)-methyl 5'-triphosphoguanosine)-ribonucleoside in snoRNA + S-adenosyl-L-methionine = a 5'-end (N(2),N(7)-dimethyl 5'-triphosphoguanosine)-ribonucleoside in snoRNA + S-adenosyl-L-homocysteine + H(+)</text>
        <dbReference type="Rhea" id="RHEA:78475"/>
        <dbReference type="Rhea" id="RHEA-COMP:19086"/>
        <dbReference type="Rhea" id="RHEA-COMP:19088"/>
        <dbReference type="ChEBI" id="CHEBI:15378"/>
        <dbReference type="ChEBI" id="CHEBI:57856"/>
        <dbReference type="ChEBI" id="CHEBI:59789"/>
        <dbReference type="ChEBI" id="CHEBI:156461"/>
        <dbReference type="ChEBI" id="CHEBI:172880"/>
    </reaction>
    <physiologicalReaction direction="left-to-right" evidence="4">
        <dbReference type="Rhea" id="RHEA:78476"/>
    </physiologicalReaction>
</comment>